<name>A0A6A6HAU6_VIRVR</name>
<feature type="chain" id="PRO_5025555125" evidence="2">
    <location>
        <begin position="24"/>
        <end position="693"/>
    </location>
</feature>
<evidence type="ECO:0000256" key="1">
    <source>
        <dbReference type="SAM" id="MobiDB-lite"/>
    </source>
</evidence>
<accession>A0A6A6HAU6</accession>
<evidence type="ECO:0000313" key="3">
    <source>
        <dbReference type="EMBL" id="KAF2235147.1"/>
    </source>
</evidence>
<organism evidence="3 4">
    <name type="scientific">Viridothelium virens</name>
    <name type="common">Speckled blister lichen</name>
    <name type="synonym">Trypethelium virens</name>
    <dbReference type="NCBI Taxonomy" id="1048519"/>
    <lineage>
        <taxon>Eukaryota</taxon>
        <taxon>Fungi</taxon>
        <taxon>Dikarya</taxon>
        <taxon>Ascomycota</taxon>
        <taxon>Pezizomycotina</taxon>
        <taxon>Dothideomycetes</taxon>
        <taxon>Dothideomycetes incertae sedis</taxon>
        <taxon>Trypetheliales</taxon>
        <taxon>Trypetheliaceae</taxon>
        <taxon>Viridothelium</taxon>
    </lineage>
</organism>
<protein>
    <submittedName>
        <fullName evidence="3">Uncharacterized protein</fullName>
    </submittedName>
</protein>
<dbReference type="AlphaFoldDB" id="A0A6A6HAU6"/>
<reference evidence="3" key="1">
    <citation type="journal article" date="2020" name="Stud. Mycol.">
        <title>101 Dothideomycetes genomes: a test case for predicting lifestyles and emergence of pathogens.</title>
        <authorList>
            <person name="Haridas S."/>
            <person name="Albert R."/>
            <person name="Binder M."/>
            <person name="Bloem J."/>
            <person name="Labutti K."/>
            <person name="Salamov A."/>
            <person name="Andreopoulos B."/>
            <person name="Baker S."/>
            <person name="Barry K."/>
            <person name="Bills G."/>
            <person name="Bluhm B."/>
            <person name="Cannon C."/>
            <person name="Castanera R."/>
            <person name="Culley D."/>
            <person name="Daum C."/>
            <person name="Ezra D."/>
            <person name="Gonzalez J."/>
            <person name="Henrissat B."/>
            <person name="Kuo A."/>
            <person name="Liang C."/>
            <person name="Lipzen A."/>
            <person name="Lutzoni F."/>
            <person name="Magnuson J."/>
            <person name="Mondo S."/>
            <person name="Nolan M."/>
            <person name="Ohm R."/>
            <person name="Pangilinan J."/>
            <person name="Park H.-J."/>
            <person name="Ramirez L."/>
            <person name="Alfaro M."/>
            <person name="Sun H."/>
            <person name="Tritt A."/>
            <person name="Yoshinaga Y."/>
            <person name="Zwiers L.-H."/>
            <person name="Turgeon B."/>
            <person name="Goodwin S."/>
            <person name="Spatafora J."/>
            <person name="Crous P."/>
            <person name="Grigoriev I."/>
        </authorList>
    </citation>
    <scope>NUCLEOTIDE SEQUENCE</scope>
    <source>
        <strain evidence="3">Tuck. ex Michener</strain>
    </source>
</reference>
<evidence type="ECO:0000256" key="2">
    <source>
        <dbReference type="SAM" id="SignalP"/>
    </source>
</evidence>
<keyword evidence="4" id="KW-1185">Reference proteome</keyword>
<proteinExistence type="predicted"/>
<feature type="region of interest" description="Disordered" evidence="1">
    <location>
        <begin position="194"/>
        <end position="230"/>
    </location>
</feature>
<keyword evidence="2" id="KW-0732">Signal</keyword>
<sequence length="693" mass="78199">MEAIAAAASVAGLLSLVAQCAIAHETTEADGSLDIASLQIQLEDCLGDISSWIKTARDIRPSSSPGANSWFRRFWVAVNKESVSNIRQEISRRRIEISTSLLILSNTREIRGFRTVERVEAKVDEGLSHSSNIGNVLQCLRNLDATAQTILSNSEGSMESLQSVCSSMSRFSGHRNRDPLTNEVVSPGHDECWAPRGRLSRNQSASGSSTSFSAGSNMSTGILRPGPRLGSRERKAIDMLNIRPRDYIPNPAGERHGFAEDPDKEMDNSWWHLDEHDHHNEESPSTFHTRQYQFNADVQVDEEVKHFNRFLWSCRALRTFEMALYSSNRKLLCAYCGTLMGWQIHENTKVRQRVRGQSHLRMVHRFGECNQQNTYASKKDFYQHLVDFHAASVSGAWIITLDNACAFELPGSAKALFSAVASSLNFTTAKLEKLWDTFKPPSNQHFSSRTKSAIVNYLLRGPYDDLSFAQLISQMRLAALCKDEIHLLNLVLSNWPLEHGETINSVARSMLMQRRIDLKMIRTGILKTTAADARREPQSSNEKEKNILRQWERTLGEKSMDEFRESSANFAIRLQSYNDSLLSTWTGSRDRVNRWLLHTLGSSAEQANIHLSMMHDPKTSMKYWSRLVLKYWFLDEAALGIEFEPSPSLGAAHSPDSSSLWSSEFASCKSHLTEAVVLREDEEHGRECATGQH</sequence>
<dbReference type="Proteomes" id="UP000800092">
    <property type="component" value="Unassembled WGS sequence"/>
</dbReference>
<gene>
    <name evidence="3" type="ORF">EV356DRAFT_566570</name>
</gene>
<dbReference type="OrthoDB" id="3553547at2759"/>
<dbReference type="EMBL" id="ML991793">
    <property type="protein sequence ID" value="KAF2235147.1"/>
    <property type="molecule type" value="Genomic_DNA"/>
</dbReference>
<evidence type="ECO:0000313" key="4">
    <source>
        <dbReference type="Proteomes" id="UP000800092"/>
    </source>
</evidence>
<feature type="signal peptide" evidence="2">
    <location>
        <begin position="1"/>
        <end position="23"/>
    </location>
</feature>
<feature type="compositionally biased region" description="Low complexity" evidence="1">
    <location>
        <begin position="204"/>
        <end position="220"/>
    </location>
</feature>